<reference evidence="3 5" key="2">
    <citation type="journal article" date="2018" name="Syst. Appl. Microbiol.">
        <title>Flavobacterium circumlabens sp. nov. and Flavobacterium cupreum sp. nov., two psychrotrophic species isolated from Antarctic environmental samples.</title>
        <authorList>
            <person name="Kralova S."/>
            <person name="Busse H.J."/>
            <person name="Svec P."/>
            <person name="Maslanova I."/>
            <person name="Stankova E."/>
            <person name="Bartak M."/>
            <person name="Sedlacek I."/>
        </authorList>
    </citation>
    <scope>NUCLEOTIDE SEQUENCE [LARGE SCALE GENOMIC DNA]</scope>
    <source>
        <strain evidence="3 5">CCM 8828</strain>
    </source>
</reference>
<evidence type="ECO:0000313" key="5">
    <source>
        <dbReference type="Proteomes" id="UP000298340"/>
    </source>
</evidence>
<dbReference type="RefSeq" id="WP_132035037.1">
    <property type="nucleotide sequence ID" value="NZ_QWDN01000003.1"/>
</dbReference>
<evidence type="ECO:0000259" key="1">
    <source>
        <dbReference type="Pfam" id="PF04264"/>
    </source>
</evidence>
<dbReference type="PANTHER" id="PTHR34406:SF1">
    <property type="entry name" value="PROTEIN YCEI"/>
    <property type="match status" value="1"/>
</dbReference>
<dbReference type="PANTHER" id="PTHR34406">
    <property type="entry name" value="PROTEIN YCEI"/>
    <property type="match status" value="1"/>
</dbReference>
<evidence type="ECO:0000313" key="2">
    <source>
        <dbReference type="EMBL" id="TCN58892.1"/>
    </source>
</evidence>
<sequence>MKTKVILRLLLAMIILLGMNQTILAQSNFKIGKSTANEMKISGTSSFHDWKMRTSTFSGKASCTIGADDQVSKLSSLEFNLPVLTLKSGQKKLDKNAYKALKTDEFKEILYKQTQAKIMSFTNSKSHIKTEGKLTVAGVSKDVIIDLYCFKNKNGSMSCDGNYQINMKDYNVTPPVFMGGIMKTGEAITLAFSLQFEKY</sequence>
<accession>A0A4Y7UCX1</accession>
<gene>
    <name evidence="3" type="ORF">D0809_11120</name>
    <name evidence="2" type="ORF">EV142_103339</name>
</gene>
<reference evidence="2 4" key="1">
    <citation type="journal article" date="2015" name="Stand. Genomic Sci.">
        <title>Genomic Encyclopedia of Bacterial and Archaeal Type Strains, Phase III: the genomes of soil and plant-associated and newly described type strains.</title>
        <authorList>
            <person name="Whitman W.B."/>
            <person name="Woyke T."/>
            <person name="Klenk H.P."/>
            <person name="Zhou Y."/>
            <person name="Lilburn T.G."/>
            <person name="Beck B.J."/>
            <person name="De Vos P."/>
            <person name="Vandamme P."/>
            <person name="Eisen J.A."/>
            <person name="Garrity G."/>
            <person name="Hugenholtz P."/>
            <person name="Kyrpides N.C."/>
        </authorList>
    </citation>
    <scope>NUCLEOTIDE SEQUENCE [LARGE SCALE GENOMIC DNA]</scope>
    <source>
        <strain evidence="2 4">P5626</strain>
    </source>
</reference>
<dbReference type="SUPFAM" id="SSF101874">
    <property type="entry name" value="YceI-like"/>
    <property type="match status" value="1"/>
</dbReference>
<evidence type="ECO:0000313" key="3">
    <source>
        <dbReference type="EMBL" id="TEB44300.1"/>
    </source>
</evidence>
<organism evidence="3 5">
    <name type="scientific">Flavobacterium circumlabens</name>
    <dbReference type="NCBI Taxonomy" id="2133765"/>
    <lineage>
        <taxon>Bacteria</taxon>
        <taxon>Pseudomonadati</taxon>
        <taxon>Bacteroidota</taxon>
        <taxon>Flavobacteriia</taxon>
        <taxon>Flavobacteriales</taxon>
        <taxon>Flavobacteriaceae</taxon>
        <taxon>Flavobacterium</taxon>
    </lineage>
</organism>
<evidence type="ECO:0000313" key="4">
    <source>
        <dbReference type="Proteomes" id="UP000295270"/>
    </source>
</evidence>
<dbReference type="InterPro" id="IPR036761">
    <property type="entry name" value="TTHA0802/YceI-like_sf"/>
</dbReference>
<reference evidence="2" key="3">
    <citation type="submission" date="2019-03" db="EMBL/GenBank/DDBJ databases">
        <authorList>
            <person name="Whitman W."/>
            <person name="Huntemann M."/>
            <person name="Clum A."/>
            <person name="Pillay M."/>
            <person name="Palaniappan K."/>
            <person name="Varghese N."/>
            <person name="Mikhailova N."/>
            <person name="Stamatis D."/>
            <person name="Reddy T."/>
            <person name="Daum C."/>
            <person name="Shapiro N."/>
            <person name="Ivanova N."/>
            <person name="Kyrpides N."/>
            <person name="Woyke T."/>
        </authorList>
    </citation>
    <scope>NUCLEOTIDE SEQUENCE</scope>
    <source>
        <strain evidence="2">P5626</strain>
    </source>
</reference>
<feature type="domain" description="Lipid/polyisoprenoid-binding YceI-like" evidence="1">
    <location>
        <begin position="49"/>
        <end position="196"/>
    </location>
</feature>
<dbReference type="Pfam" id="PF04264">
    <property type="entry name" value="YceI"/>
    <property type="match status" value="1"/>
</dbReference>
<dbReference type="AlphaFoldDB" id="A0A4Y7UCX1"/>
<protein>
    <submittedName>
        <fullName evidence="2">Filamentous hemagglutinin family protein</fullName>
    </submittedName>
    <submittedName>
        <fullName evidence="3">YceI family protein</fullName>
    </submittedName>
</protein>
<comment type="caution">
    <text evidence="3">The sequence shown here is derived from an EMBL/GenBank/DDBJ whole genome shotgun (WGS) entry which is preliminary data.</text>
</comment>
<keyword evidence="4" id="KW-1185">Reference proteome</keyword>
<dbReference type="Proteomes" id="UP000295270">
    <property type="component" value="Unassembled WGS sequence"/>
</dbReference>
<dbReference type="Proteomes" id="UP000298340">
    <property type="component" value="Unassembled WGS sequence"/>
</dbReference>
<dbReference type="EMBL" id="SLWA01000003">
    <property type="protein sequence ID" value="TCN58892.1"/>
    <property type="molecule type" value="Genomic_DNA"/>
</dbReference>
<dbReference type="Gene3D" id="2.40.128.110">
    <property type="entry name" value="Lipid/polyisoprenoid-binding, YceI-like"/>
    <property type="match status" value="1"/>
</dbReference>
<dbReference type="EMBL" id="QWDN01000003">
    <property type="protein sequence ID" value="TEB44300.1"/>
    <property type="molecule type" value="Genomic_DNA"/>
</dbReference>
<dbReference type="InterPro" id="IPR007372">
    <property type="entry name" value="Lipid/polyisoprenoid-bd_YceI"/>
</dbReference>
<proteinExistence type="predicted"/>
<name>A0A4Y7UCX1_9FLAO</name>
<dbReference type="OrthoDB" id="9794147at2"/>